<dbReference type="InterPro" id="IPR051912">
    <property type="entry name" value="Alkylbase_DNA_Glycosylase/TA"/>
</dbReference>
<dbReference type="GO" id="GO:0006307">
    <property type="term" value="P:DNA alkylation repair"/>
    <property type="evidence" value="ECO:0007669"/>
    <property type="project" value="TreeGrafter"/>
</dbReference>
<dbReference type="STRING" id="79883.GCA_001636495_04086"/>
<evidence type="ECO:0000256" key="1">
    <source>
        <dbReference type="ARBA" id="ARBA00000086"/>
    </source>
</evidence>
<dbReference type="GO" id="GO:0006285">
    <property type="term" value="P:base-excision repair, AP site formation"/>
    <property type="evidence" value="ECO:0007669"/>
    <property type="project" value="TreeGrafter"/>
</dbReference>
<dbReference type="PANTHER" id="PTHR43003:SF5">
    <property type="entry name" value="DNA-3-METHYLADENINE GLYCOSYLASE"/>
    <property type="match status" value="1"/>
</dbReference>
<dbReference type="InterPro" id="IPR003265">
    <property type="entry name" value="HhH-GPD_domain"/>
</dbReference>
<dbReference type="Gene3D" id="1.10.340.30">
    <property type="entry name" value="Hypothetical protein, domain 2"/>
    <property type="match status" value="1"/>
</dbReference>
<feature type="domain" description="HhH-GPD" evidence="6">
    <location>
        <begin position="125"/>
        <end position="285"/>
    </location>
</feature>
<dbReference type="OrthoDB" id="9785929at2"/>
<evidence type="ECO:0000256" key="2">
    <source>
        <dbReference type="ARBA" id="ARBA00010817"/>
    </source>
</evidence>
<dbReference type="FunFam" id="1.10.340.30:FF:000004">
    <property type="entry name" value="DNA-3-methyladenine glycosylase II"/>
    <property type="match status" value="1"/>
</dbReference>
<dbReference type="CDD" id="cd00056">
    <property type="entry name" value="ENDO3c"/>
    <property type="match status" value="1"/>
</dbReference>
<dbReference type="AlphaFoldDB" id="A0A5D4SW46"/>
<comment type="caution">
    <text evidence="7">The sequence shown here is derived from an EMBL/GenBank/DDBJ whole genome shotgun (WGS) entry which is preliminary data.</text>
</comment>
<dbReference type="SMART" id="SM00478">
    <property type="entry name" value="ENDO3c"/>
    <property type="match status" value="1"/>
</dbReference>
<dbReference type="GO" id="GO:0008725">
    <property type="term" value="F:DNA-3-methyladenine glycosylase activity"/>
    <property type="evidence" value="ECO:0007669"/>
    <property type="project" value="TreeGrafter"/>
</dbReference>
<protein>
    <recommendedName>
        <fullName evidence="3">DNA-3-methyladenine glycosylase II</fullName>
        <ecNumber evidence="3">3.2.2.21</ecNumber>
    </recommendedName>
</protein>
<dbReference type="GO" id="GO:0005737">
    <property type="term" value="C:cytoplasm"/>
    <property type="evidence" value="ECO:0007669"/>
    <property type="project" value="TreeGrafter"/>
</dbReference>
<comment type="catalytic activity">
    <reaction evidence="1">
        <text>Hydrolysis of alkylated DNA, releasing 3-methyladenine, 3-methylguanine, 7-methylguanine and 7-methyladenine.</text>
        <dbReference type="EC" id="3.2.2.21"/>
    </reaction>
</comment>
<evidence type="ECO:0000256" key="4">
    <source>
        <dbReference type="ARBA" id="ARBA00022763"/>
    </source>
</evidence>
<dbReference type="GO" id="GO:0032131">
    <property type="term" value="F:alkylated DNA binding"/>
    <property type="evidence" value="ECO:0007669"/>
    <property type="project" value="TreeGrafter"/>
</dbReference>
<reference evidence="7 8" key="1">
    <citation type="submission" date="2019-08" db="EMBL/GenBank/DDBJ databases">
        <title>Bacillus genomes from the desert of Cuatro Cienegas, Coahuila.</title>
        <authorList>
            <person name="Olmedo-Alvarez G."/>
        </authorList>
    </citation>
    <scope>NUCLEOTIDE SEQUENCE [LARGE SCALE GENOMIC DNA]</scope>
    <source>
        <strain evidence="7 8">CH28_1T</strain>
    </source>
</reference>
<dbReference type="GO" id="GO:0043916">
    <property type="term" value="F:DNA-7-methylguanine glycosylase activity"/>
    <property type="evidence" value="ECO:0007669"/>
    <property type="project" value="TreeGrafter"/>
</dbReference>
<gene>
    <name evidence="7" type="ORF">FZC76_13095</name>
</gene>
<dbReference type="Proteomes" id="UP000322524">
    <property type="component" value="Unassembled WGS sequence"/>
</dbReference>
<keyword evidence="5" id="KW-0234">DNA repair</keyword>
<name>A0A5D4SW46_9BACI</name>
<dbReference type="PANTHER" id="PTHR43003">
    <property type="entry name" value="DNA-3-METHYLADENINE GLYCOSYLASE"/>
    <property type="match status" value="1"/>
</dbReference>
<dbReference type="EMBL" id="VTEV01000005">
    <property type="protein sequence ID" value="TYS67515.1"/>
    <property type="molecule type" value="Genomic_DNA"/>
</dbReference>
<accession>A0A5D4SW46</accession>
<dbReference type="Gene3D" id="1.10.1670.40">
    <property type="match status" value="1"/>
</dbReference>
<evidence type="ECO:0000256" key="5">
    <source>
        <dbReference type="ARBA" id="ARBA00023204"/>
    </source>
</evidence>
<organism evidence="7 8">
    <name type="scientific">Sutcliffiella horikoshii</name>
    <dbReference type="NCBI Taxonomy" id="79883"/>
    <lineage>
        <taxon>Bacteria</taxon>
        <taxon>Bacillati</taxon>
        <taxon>Bacillota</taxon>
        <taxon>Bacilli</taxon>
        <taxon>Bacillales</taxon>
        <taxon>Bacillaceae</taxon>
        <taxon>Sutcliffiella</taxon>
    </lineage>
</organism>
<dbReference type="Pfam" id="PF00730">
    <property type="entry name" value="HhH-GPD"/>
    <property type="match status" value="1"/>
</dbReference>
<dbReference type="InterPro" id="IPR011257">
    <property type="entry name" value="DNA_glycosylase"/>
</dbReference>
<comment type="similarity">
    <text evidence="2">Belongs to the alkylbase DNA glycosidase AlkA family.</text>
</comment>
<proteinExistence type="inferred from homology"/>
<dbReference type="RefSeq" id="WP_148988630.1">
    <property type="nucleotide sequence ID" value="NZ_VTEV01000005.1"/>
</dbReference>
<evidence type="ECO:0000313" key="8">
    <source>
        <dbReference type="Proteomes" id="UP000322524"/>
    </source>
</evidence>
<evidence type="ECO:0000259" key="6">
    <source>
        <dbReference type="SMART" id="SM00478"/>
    </source>
</evidence>
<evidence type="ECO:0000313" key="7">
    <source>
        <dbReference type="EMBL" id="TYS67515.1"/>
    </source>
</evidence>
<dbReference type="GO" id="GO:0032993">
    <property type="term" value="C:protein-DNA complex"/>
    <property type="evidence" value="ECO:0007669"/>
    <property type="project" value="TreeGrafter"/>
</dbReference>
<dbReference type="SUPFAM" id="SSF48150">
    <property type="entry name" value="DNA-glycosylase"/>
    <property type="match status" value="1"/>
</dbReference>
<dbReference type="EC" id="3.2.2.21" evidence="3"/>
<keyword evidence="4" id="KW-0227">DNA damage</keyword>
<evidence type="ECO:0000256" key="3">
    <source>
        <dbReference type="ARBA" id="ARBA00012000"/>
    </source>
</evidence>
<sequence>MVRIKINGPYDFDRVLQRLSIDPLMVVDQKARSVKVPMYQGETPIVIEVQATGTKQSPSFQLFSSATLTDMEIQHIKSIFQWDRPLQDIANHFTKTDLAAIFQEHEGTPLVLDFDLYHCLMKCIIHQQVNMKFAHTLTQRFVHTFGFEKEGVWFYPKPEEVAKFDYEQITELKMSRRKAEYLIDTSKLIATGDLPLYNLDQKTDEEILKDLVKVRGIGPWTVQNLLLFGLGRPNLFPIADIGIQNALKKLKGLDQKPTVLQMQEWAKDWEPYLSYASLYLWRSIEPQAEELVK</sequence>